<dbReference type="EMBL" id="JAVHJL010000001">
    <property type="protein sequence ID" value="KAK6512320.1"/>
    <property type="molecule type" value="Genomic_DNA"/>
</dbReference>
<comment type="caution">
    <text evidence="2">The sequence shown here is derived from an EMBL/GenBank/DDBJ whole genome shotgun (WGS) entry which is preliminary data.</text>
</comment>
<evidence type="ECO:0000259" key="1">
    <source>
        <dbReference type="PROSITE" id="PS50097"/>
    </source>
</evidence>
<feature type="domain" description="BTB" evidence="1">
    <location>
        <begin position="7"/>
        <end position="66"/>
    </location>
</feature>
<dbReference type="CDD" id="cd18186">
    <property type="entry name" value="BTB_POZ_ZBTB_KLHL-like"/>
    <property type="match status" value="1"/>
</dbReference>
<dbReference type="InterPro" id="IPR000210">
    <property type="entry name" value="BTB/POZ_dom"/>
</dbReference>
<organism evidence="2 3">
    <name type="scientific">Arthrobotrys musiformis</name>
    <dbReference type="NCBI Taxonomy" id="47236"/>
    <lineage>
        <taxon>Eukaryota</taxon>
        <taxon>Fungi</taxon>
        <taxon>Dikarya</taxon>
        <taxon>Ascomycota</taxon>
        <taxon>Pezizomycotina</taxon>
        <taxon>Orbiliomycetes</taxon>
        <taxon>Orbiliales</taxon>
        <taxon>Orbiliaceae</taxon>
        <taxon>Arthrobotrys</taxon>
    </lineage>
</organism>
<dbReference type="Gene3D" id="3.30.710.10">
    <property type="entry name" value="Potassium Channel Kv1.1, Chain A"/>
    <property type="match status" value="1"/>
</dbReference>
<sequence>MYLYTEPDVMLAVEDTEIPAHESVLASQSEFFKAELHRGSTESQGRRIELPGISAGDVVTVLNWLYRAPKVPHYHSDADRFSKEAAENLRGIMQACDFLQIEGARKEYSAYVEESLNKIGTANFPKLLPKHASSIAIQLNEVYKCGSAISKEPMRKLVGGIEMGGMMKRQFTDSLITALEQLPDPDGRCFRDLAAALIRGHLPDKLRDMELLY</sequence>
<dbReference type="Pfam" id="PF00651">
    <property type="entry name" value="BTB"/>
    <property type="match status" value="1"/>
</dbReference>
<dbReference type="SMART" id="SM00225">
    <property type="entry name" value="BTB"/>
    <property type="match status" value="1"/>
</dbReference>
<dbReference type="Proteomes" id="UP001370758">
    <property type="component" value="Unassembled WGS sequence"/>
</dbReference>
<reference evidence="2 3" key="1">
    <citation type="submission" date="2023-08" db="EMBL/GenBank/DDBJ databases">
        <authorList>
            <person name="Palmer J.M."/>
        </authorList>
    </citation>
    <scope>NUCLEOTIDE SEQUENCE [LARGE SCALE GENOMIC DNA]</scope>
    <source>
        <strain evidence="2 3">TWF481</strain>
    </source>
</reference>
<protein>
    <submittedName>
        <fullName evidence="2">BTB POZ domain containing</fullName>
    </submittedName>
</protein>
<evidence type="ECO:0000313" key="2">
    <source>
        <dbReference type="EMBL" id="KAK6512320.1"/>
    </source>
</evidence>
<dbReference type="AlphaFoldDB" id="A0AAV9WRC2"/>
<proteinExistence type="predicted"/>
<dbReference type="InterPro" id="IPR011333">
    <property type="entry name" value="SKP1/BTB/POZ_sf"/>
</dbReference>
<dbReference type="SUPFAM" id="SSF54695">
    <property type="entry name" value="POZ domain"/>
    <property type="match status" value="1"/>
</dbReference>
<dbReference type="PROSITE" id="PS50097">
    <property type="entry name" value="BTB"/>
    <property type="match status" value="1"/>
</dbReference>
<accession>A0AAV9WRC2</accession>
<evidence type="ECO:0000313" key="3">
    <source>
        <dbReference type="Proteomes" id="UP001370758"/>
    </source>
</evidence>
<name>A0AAV9WRC2_9PEZI</name>
<gene>
    <name evidence="2" type="primary">BTBD9</name>
    <name evidence="2" type="ORF">TWF481_001208</name>
</gene>
<keyword evidence="3" id="KW-1185">Reference proteome</keyword>